<gene>
    <name evidence="2" type="ORF">ISU10_16140</name>
</gene>
<dbReference type="AlphaFoldDB" id="A0A930VQT7"/>
<dbReference type="Gene3D" id="3.60.70.12">
    <property type="entry name" value="L-amino peptidase D-ALA esterase/amidase"/>
    <property type="match status" value="1"/>
</dbReference>
<dbReference type="Proteomes" id="UP000660668">
    <property type="component" value="Unassembled WGS sequence"/>
</dbReference>
<sequence length="374" mass="38958">MTRARDLGIVIGSLEPGDNDAITDVPGVRVGHTTLIEGDDVRTGVTVVVPHDGNVGNDPVYAAYHRLNGNGEMTGLPWLEEVGLLHSPIGITNTHSVGIVRDALVEIEVEELPDGIEAWALPVVAETWDGTLNDVNGFHVTAEHAKAAYRAATSGPVAEGSVGGGTGMICHEFKGGIGTASRRVVHAEGHWTVGVLVQANYGRRSRFSVDGVPVGLEIPYDVLPGTPDGDILGPPPGSGSIIGIVATDAPLLPLQCRRLAQRASLGVGRMGGVGENGSGDLFLAFATGNRGFARIDSQATVAEVRTVANQAMNPLFDAVVEATEEAILNCLLASPTMTARGVTIHGLPHDLLIAAMSKYGRPAIRPTIDPAIDL</sequence>
<dbReference type="CDD" id="cd02253">
    <property type="entry name" value="DmpA"/>
    <property type="match status" value="1"/>
</dbReference>
<dbReference type="RefSeq" id="WP_194697442.1">
    <property type="nucleotide sequence ID" value="NZ_JADKPO010000023.1"/>
</dbReference>
<dbReference type="PANTHER" id="PTHR36512:SF3">
    <property type="entry name" value="BLR5678 PROTEIN"/>
    <property type="match status" value="1"/>
</dbReference>
<evidence type="ECO:0000313" key="2">
    <source>
        <dbReference type="EMBL" id="MBF4769298.1"/>
    </source>
</evidence>
<dbReference type="InterPro" id="IPR005321">
    <property type="entry name" value="Peptidase_S58_DmpA"/>
</dbReference>
<comment type="similarity">
    <text evidence="1">Belongs to the peptidase S58 family.</text>
</comment>
<dbReference type="PANTHER" id="PTHR36512">
    <property type="entry name" value="D-AMINOPEPTIDASE"/>
    <property type="match status" value="1"/>
</dbReference>
<evidence type="ECO:0000313" key="3">
    <source>
        <dbReference type="Proteomes" id="UP000660668"/>
    </source>
</evidence>
<name>A0A930VQT7_9ACTN</name>
<reference evidence="2" key="1">
    <citation type="submission" date="2020-11" db="EMBL/GenBank/DDBJ databases">
        <title>Nocardioides cynanchi sp. nov., isolated from soil of rhizosphere of Cynanchum wilfordii.</title>
        <authorList>
            <person name="Lee J.-S."/>
            <person name="Suh M.K."/>
            <person name="Kim J.-S."/>
        </authorList>
    </citation>
    <scope>NUCLEOTIDE SEQUENCE</scope>
    <source>
        <strain evidence="2">KCTC 19276</strain>
    </source>
</reference>
<accession>A0A930VQT7</accession>
<protein>
    <submittedName>
        <fullName evidence="2">P1 family peptidase</fullName>
    </submittedName>
</protein>
<dbReference type="Pfam" id="PF03576">
    <property type="entry name" value="Peptidase_S58"/>
    <property type="match status" value="1"/>
</dbReference>
<dbReference type="GO" id="GO:0004177">
    <property type="term" value="F:aminopeptidase activity"/>
    <property type="evidence" value="ECO:0007669"/>
    <property type="project" value="TreeGrafter"/>
</dbReference>
<dbReference type="EMBL" id="JADKPO010000023">
    <property type="protein sequence ID" value="MBF4769298.1"/>
    <property type="molecule type" value="Genomic_DNA"/>
</dbReference>
<dbReference type="InterPro" id="IPR016117">
    <property type="entry name" value="ArgJ-like_dom_sf"/>
</dbReference>
<dbReference type="SUPFAM" id="SSF56266">
    <property type="entry name" value="DmpA/ArgJ-like"/>
    <property type="match status" value="1"/>
</dbReference>
<comment type="caution">
    <text evidence="2">The sequence shown here is derived from an EMBL/GenBank/DDBJ whole genome shotgun (WGS) entry which is preliminary data.</text>
</comment>
<evidence type="ECO:0000256" key="1">
    <source>
        <dbReference type="ARBA" id="ARBA00007068"/>
    </source>
</evidence>
<proteinExistence type="inferred from homology"/>
<keyword evidence="3" id="KW-1185">Reference proteome</keyword>
<organism evidence="2 3">
    <name type="scientific">Nocardioides agariphilus</name>
    <dbReference type="NCBI Taxonomy" id="433664"/>
    <lineage>
        <taxon>Bacteria</taxon>
        <taxon>Bacillati</taxon>
        <taxon>Actinomycetota</taxon>
        <taxon>Actinomycetes</taxon>
        <taxon>Propionibacteriales</taxon>
        <taxon>Nocardioidaceae</taxon>
        <taxon>Nocardioides</taxon>
    </lineage>
</organism>